<organism evidence="2 4">
    <name type="scientific">Pseudomonas viridiflava</name>
    <name type="common">Phytomonas viridiflava</name>
    <dbReference type="NCBI Taxonomy" id="33069"/>
    <lineage>
        <taxon>Bacteria</taxon>
        <taxon>Pseudomonadati</taxon>
        <taxon>Pseudomonadota</taxon>
        <taxon>Gammaproteobacteria</taxon>
        <taxon>Pseudomonadales</taxon>
        <taxon>Pseudomonadaceae</taxon>
        <taxon>Pseudomonas</taxon>
    </lineage>
</organism>
<dbReference type="Proteomes" id="UP001163644">
    <property type="component" value="Chromosome"/>
</dbReference>
<evidence type="ECO:0000313" key="4">
    <source>
        <dbReference type="Proteomes" id="UP000196842"/>
    </source>
</evidence>
<evidence type="ECO:0000313" key="2">
    <source>
        <dbReference type="EMBL" id="SMS11659.1"/>
    </source>
</evidence>
<feature type="transmembrane region" description="Helical" evidence="1">
    <location>
        <begin position="29"/>
        <end position="53"/>
    </location>
</feature>
<dbReference type="KEGG" id="pvd:CFBP1590__4073"/>
<dbReference type="Proteomes" id="UP000196842">
    <property type="component" value="Chromosome I"/>
</dbReference>
<reference evidence="2 4" key="1">
    <citation type="submission" date="2017-05" db="EMBL/GenBank/DDBJ databases">
        <authorList>
            <person name="Song R."/>
            <person name="Chenine A.L."/>
            <person name="Ruprecht R.M."/>
        </authorList>
    </citation>
    <scope>NUCLEOTIDE SEQUENCE [LARGE SCALE GENOMIC DNA]</scope>
    <source>
        <strain evidence="2 4">CFBP 1590</strain>
    </source>
</reference>
<dbReference type="EMBL" id="CP036495">
    <property type="protein sequence ID" value="UZA70497.1"/>
    <property type="molecule type" value="Genomic_DNA"/>
</dbReference>
<name>A0A1Y6JPF1_PSEVI</name>
<dbReference type="RefSeq" id="WP_029241806.1">
    <property type="nucleotide sequence ID" value="NZ_UWIV01000787.1"/>
</dbReference>
<accession>A0A1Y6JPF1</accession>
<keyword evidence="1" id="KW-0472">Membrane</keyword>
<evidence type="ECO:0000313" key="3">
    <source>
        <dbReference type="EMBL" id="UZA70497.1"/>
    </source>
</evidence>
<keyword evidence="1" id="KW-0812">Transmembrane</keyword>
<sequence>MKRLKANLPEGLQQVAAFSDLGLHASAPAVTATFGGLCGYGLLCILISLLAYWPDSFFRLAPEANPMISI</sequence>
<proteinExistence type="predicted"/>
<reference evidence="3" key="2">
    <citation type="submission" date="2019-02" db="EMBL/GenBank/DDBJ databases">
        <authorList>
            <person name="Lutz S."/>
            <person name="Schori C."/>
            <person name="Ahrens C.H."/>
            <person name="Gueguen E."/>
        </authorList>
    </citation>
    <scope>NUCLEOTIDE SEQUENCE</scope>
    <source>
        <strain evidence="3">Psy35</strain>
    </source>
</reference>
<evidence type="ECO:0000256" key="1">
    <source>
        <dbReference type="SAM" id="Phobius"/>
    </source>
</evidence>
<gene>
    <name evidence="2" type="ORF">CFBP1590__4073</name>
    <name evidence="3" type="ORF">EZZ81_20570</name>
</gene>
<dbReference type="EMBL" id="LT855380">
    <property type="protein sequence ID" value="SMS11659.1"/>
    <property type="molecule type" value="Genomic_DNA"/>
</dbReference>
<protein>
    <submittedName>
        <fullName evidence="2">Hypothetical membrane protein</fullName>
    </submittedName>
</protein>
<keyword evidence="1" id="KW-1133">Transmembrane helix</keyword>
<dbReference type="AlphaFoldDB" id="A0A1Y6JPF1"/>